<dbReference type="RefSeq" id="XP_001840588.1">
    <property type="nucleotide sequence ID" value="XM_001840536.1"/>
</dbReference>
<dbReference type="GeneID" id="6017237"/>
<dbReference type="EMBL" id="AACS02000006">
    <property type="protein sequence ID" value="EAU81228.1"/>
    <property type="molecule type" value="Genomic_DNA"/>
</dbReference>
<evidence type="ECO:0000313" key="2">
    <source>
        <dbReference type="Proteomes" id="UP000001861"/>
    </source>
</evidence>
<comment type="caution">
    <text evidence="1">The sequence shown here is derived from an EMBL/GenBank/DDBJ whole genome shotgun (WGS) entry which is preliminary data.</text>
</comment>
<dbReference type="InterPro" id="IPR032675">
    <property type="entry name" value="LRR_dom_sf"/>
</dbReference>
<dbReference type="OrthoDB" id="2631350at2759"/>
<protein>
    <recommendedName>
        <fullName evidence="3">F-box domain-containing protein</fullName>
    </recommendedName>
</protein>
<dbReference type="VEuPathDB" id="FungiDB:CC1G_09472"/>
<name>A8PDF3_COPC7</name>
<dbReference type="SUPFAM" id="SSF52047">
    <property type="entry name" value="RNI-like"/>
    <property type="match status" value="1"/>
</dbReference>
<dbReference type="AlphaFoldDB" id="A8PDF3"/>
<sequence length="540" mass="59471">MSSLTICDPRNEVLSNDDLLDVIFQLIFYDDPERDISPNMYSPRHQLLHLALTCKAFLNPALNVLWSVLPRSLEPLIQLLPGFTADRYSYTVNDIITSPSWEKLMAYGSRVKSITFPDDSRVMDLDLYQRISHHSTSLLPRVQSLTVRCRNLIDPRAPSLAIGPSLQRVNIRLARWVPHTILTDLLGDPSRLPNIKTVEIEGGECQIIPPELSVVFNLKSVAALSLDFAAFKLSPVILNDAARLPLLSSLSISSLATNAINITTTKPNAPMTFPSLTNLELGGNVAGLAQTLSQFPSNTKVKYIHLRLDKESDIYTGEGEWSRHMALSFQHTAERFGAITTVEVTDSSGRQLSLPILRPLLSIRGLQHLRLQFTSFTGTDDLINKIAHSFPDLVTLVLPASPGKESPTVECLWTLANACPKLEDLRMCIKLGFVAFNYTATNHPLRSLHIRAATDRPSYGRPSPPPLKISTHITIATFLDTVFPNLLSIGNYSEGEDGYSSSDTVEGMVQLITALKNARKSGAAAASRQCNTCSSAMSID</sequence>
<dbReference type="Proteomes" id="UP000001861">
    <property type="component" value="Unassembled WGS sequence"/>
</dbReference>
<dbReference type="OMA" id="ECARIGT"/>
<gene>
    <name evidence="1" type="ORF">CC1G_09472</name>
</gene>
<keyword evidence="2" id="KW-1185">Reference proteome</keyword>
<reference evidence="1 2" key="1">
    <citation type="journal article" date="2010" name="Proc. Natl. Acad. Sci. U.S.A.">
        <title>Insights into evolution of multicellular fungi from the assembled chromosomes of the mushroom Coprinopsis cinerea (Coprinus cinereus).</title>
        <authorList>
            <person name="Stajich J.E."/>
            <person name="Wilke S.K."/>
            <person name="Ahren D."/>
            <person name="Au C.H."/>
            <person name="Birren B.W."/>
            <person name="Borodovsky M."/>
            <person name="Burns C."/>
            <person name="Canback B."/>
            <person name="Casselton L.A."/>
            <person name="Cheng C.K."/>
            <person name="Deng J."/>
            <person name="Dietrich F.S."/>
            <person name="Fargo D.C."/>
            <person name="Farman M.L."/>
            <person name="Gathman A.C."/>
            <person name="Goldberg J."/>
            <person name="Guigo R."/>
            <person name="Hoegger P.J."/>
            <person name="Hooker J.B."/>
            <person name="Huggins A."/>
            <person name="James T.Y."/>
            <person name="Kamada T."/>
            <person name="Kilaru S."/>
            <person name="Kodira C."/>
            <person name="Kues U."/>
            <person name="Kupfer D."/>
            <person name="Kwan H.S."/>
            <person name="Lomsadze A."/>
            <person name="Li W."/>
            <person name="Lilly W.W."/>
            <person name="Ma L.J."/>
            <person name="Mackey A.J."/>
            <person name="Manning G."/>
            <person name="Martin F."/>
            <person name="Muraguchi H."/>
            <person name="Natvig D.O."/>
            <person name="Palmerini H."/>
            <person name="Ramesh M.A."/>
            <person name="Rehmeyer C.J."/>
            <person name="Roe B.A."/>
            <person name="Shenoy N."/>
            <person name="Stanke M."/>
            <person name="Ter-Hovhannisyan V."/>
            <person name="Tunlid A."/>
            <person name="Velagapudi R."/>
            <person name="Vision T.J."/>
            <person name="Zeng Q."/>
            <person name="Zolan M.E."/>
            <person name="Pukkila P.J."/>
        </authorList>
    </citation>
    <scope>NUCLEOTIDE SEQUENCE [LARGE SCALE GENOMIC DNA]</scope>
    <source>
        <strain evidence="2">Okayama-7 / 130 / ATCC MYA-4618 / FGSC 9003</strain>
    </source>
</reference>
<organism evidence="1 2">
    <name type="scientific">Coprinopsis cinerea (strain Okayama-7 / 130 / ATCC MYA-4618 / FGSC 9003)</name>
    <name type="common">Inky cap fungus</name>
    <name type="synonym">Hormographiella aspergillata</name>
    <dbReference type="NCBI Taxonomy" id="240176"/>
    <lineage>
        <taxon>Eukaryota</taxon>
        <taxon>Fungi</taxon>
        <taxon>Dikarya</taxon>
        <taxon>Basidiomycota</taxon>
        <taxon>Agaricomycotina</taxon>
        <taxon>Agaricomycetes</taxon>
        <taxon>Agaricomycetidae</taxon>
        <taxon>Agaricales</taxon>
        <taxon>Agaricineae</taxon>
        <taxon>Psathyrellaceae</taxon>
        <taxon>Coprinopsis</taxon>
    </lineage>
</organism>
<proteinExistence type="predicted"/>
<accession>A8PDF3</accession>
<evidence type="ECO:0008006" key="3">
    <source>
        <dbReference type="Google" id="ProtNLM"/>
    </source>
</evidence>
<dbReference type="Gene3D" id="3.80.10.10">
    <property type="entry name" value="Ribonuclease Inhibitor"/>
    <property type="match status" value="1"/>
</dbReference>
<evidence type="ECO:0000313" key="1">
    <source>
        <dbReference type="EMBL" id="EAU81228.1"/>
    </source>
</evidence>
<dbReference type="InParanoid" id="A8PDF3"/>
<dbReference type="KEGG" id="cci:CC1G_09472"/>